<evidence type="ECO:0000256" key="4">
    <source>
        <dbReference type="ARBA" id="ARBA00010617"/>
    </source>
</evidence>
<evidence type="ECO:0000256" key="2">
    <source>
        <dbReference type="ARBA" id="ARBA00004174"/>
    </source>
</evidence>
<evidence type="ECO:0000256" key="13">
    <source>
        <dbReference type="SAM" id="Phobius"/>
    </source>
</evidence>
<dbReference type="EMBL" id="CAXKWB010007310">
    <property type="protein sequence ID" value="CAL4086506.1"/>
    <property type="molecule type" value="Genomic_DNA"/>
</dbReference>
<evidence type="ECO:0000256" key="9">
    <source>
        <dbReference type="ARBA" id="ARBA00023002"/>
    </source>
</evidence>
<evidence type="ECO:0000313" key="15">
    <source>
        <dbReference type="Proteomes" id="UP001497623"/>
    </source>
</evidence>
<evidence type="ECO:0000256" key="3">
    <source>
        <dbReference type="ARBA" id="ARBA00004406"/>
    </source>
</evidence>
<keyword evidence="13" id="KW-1133">Transmembrane helix</keyword>
<keyword evidence="12 13" id="KW-0472">Membrane</keyword>
<keyword evidence="7" id="KW-0256">Endoplasmic reticulum</keyword>
<dbReference type="PANTHER" id="PTHR24292">
    <property type="entry name" value="CYTOCHROME P450"/>
    <property type="match status" value="1"/>
</dbReference>
<evidence type="ECO:0000256" key="7">
    <source>
        <dbReference type="ARBA" id="ARBA00022824"/>
    </source>
</evidence>
<feature type="non-terminal residue" evidence="14">
    <location>
        <position position="272"/>
    </location>
</feature>
<evidence type="ECO:0000256" key="8">
    <source>
        <dbReference type="ARBA" id="ARBA00022848"/>
    </source>
</evidence>
<evidence type="ECO:0000256" key="5">
    <source>
        <dbReference type="ARBA" id="ARBA00022617"/>
    </source>
</evidence>
<comment type="similarity">
    <text evidence="4">Belongs to the cytochrome P450 family.</text>
</comment>
<dbReference type="InterPro" id="IPR002402">
    <property type="entry name" value="Cyt_P450_E_grp-II"/>
</dbReference>
<dbReference type="GO" id="GO:0005789">
    <property type="term" value="C:endoplasmic reticulum membrane"/>
    <property type="evidence" value="ECO:0007669"/>
    <property type="project" value="UniProtKB-SubCell"/>
</dbReference>
<evidence type="ECO:0000256" key="10">
    <source>
        <dbReference type="ARBA" id="ARBA00023004"/>
    </source>
</evidence>
<dbReference type="AlphaFoldDB" id="A0AAV2QLE9"/>
<organism evidence="14 15">
    <name type="scientific">Meganyctiphanes norvegica</name>
    <name type="common">Northern krill</name>
    <name type="synonym">Thysanopoda norvegica</name>
    <dbReference type="NCBI Taxonomy" id="48144"/>
    <lineage>
        <taxon>Eukaryota</taxon>
        <taxon>Metazoa</taxon>
        <taxon>Ecdysozoa</taxon>
        <taxon>Arthropoda</taxon>
        <taxon>Crustacea</taxon>
        <taxon>Multicrustacea</taxon>
        <taxon>Malacostraca</taxon>
        <taxon>Eumalacostraca</taxon>
        <taxon>Eucarida</taxon>
        <taxon>Euphausiacea</taxon>
        <taxon>Euphausiidae</taxon>
        <taxon>Meganyctiphanes</taxon>
    </lineage>
</organism>
<dbReference type="InterPro" id="IPR050476">
    <property type="entry name" value="Insect_CytP450_Detox"/>
</dbReference>
<keyword evidence="8" id="KW-0492">Microsome</keyword>
<dbReference type="InterPro" id="IPR001128">
    <property type="entry name" value="Cyt_P450"/>
</dbReference>
<evidence type="ECO:0000256" key="11">
    <source>
        <dbReference type="ARBA" id="ARBA00023033"/>
    </source>
</evidence>
<dbReference type="Proteomes" id="UP001497623">
    <property type="component" value="Unassembled WGS sequence"/>
</dbReference>
<evidence type="ECO:0000256" key="6">
    <source>
        <dbReference type="ARBA" id="ARBA00022723"/>
    </source>
</evidence>
<dbReference type="GO" id="GO:0004497">
    <property type="term" value="F:monooxygenase activity"/>
    <property type="evidence" value="ECO:0007669"/>
    <property type="project" value="UniProtKB-KW"/>
</dbReference>
<keyword evidence="10" id="KW-0408">Iron</keyword>
<sequence>MGWLKTSIFSWLGVMGVTLFASAQWITCTLLITGVTAIAILDHINRGYWRKLGIVTSDGSVPIFGHFLSFMDTKKLAWEFINNNYEKYYESKYVGSYFFWSPNLIVTDPEVVKNITIKDFDHFVDRREFKIEGKDKYANEMLTLAEGSHWKGIRSVLSPTFSSGKMKNMFPLVMEKADALMKKLHKITGNDETTVDMKDCLGRLTVDVIGTCAFGFESNCIEDETAEFEKKLAKASDQGLEMFLGLIARNILPTKVADYFDIGAMARWHYFK</sequence>
<name>A0AAV2QLE9_MEGNR</name>
<evidence type="ECO:0000313" key="14">
    <source>
        <dbReference type="EMBL" id="CAL4086506.1"/>
    </source>
</evidence>
<comment type="caution">
    <text evidence="14">The sequence shown here is derived from an EMBL/GenBank/DDBJ whole genome shotgun (WGS) entry which is preliminary data.</text>
</comment>
<dbReference type="Pfam" id="PF00067">
    <property type="entry name" value="p450"/>
    <property type="match status" value="1"/>
</dbReference>
<protein>
    <recommendedName>
        <fullName evidence="16">Cytochrome P450</fullName>
    </recommendedName>
</protein>
<keyword evidence="6" id="KW-0479">Metal-binding</keyword>
<comment type="subcellular location">
    <subcellularLocation>
        <location evidence="3">Endoplasmic reticulum membrane</location>
        <topology evidence="3">Peripheral membrane protein</topology>
    </subcellularLocation>
    <subcellularLocation>
        <location evidence="2">Microsome membrane</location>
        <topology evidence="2">Peripheral membrane protein</topology>
    </subcellularLocation>
</comment>
<dbReference type="PRINTS" id="PR00464">
    <property type="entry name" value="EP450II"/>
</dbReference>
<reference evidence="14 15" key="1">
    <citation type="submission" date="2024-05" db="EMBL/GenBank/DDBJ databases">
        <authorList>
            <person name="Wallberg A."/>
        </authorList>
    </citation>
    <scope>NUCLEOTIDE SEQUENCE [LARGE SCALE GENOMIC DNA]</scope>
</reference>
<keyword evidence="13" id="KW-0812">Transmembrane</keyword>
<dbReference type="GO" id="GO:0005506">
    <property type="term" value="F:iron ion binding"/>
    <property type="evidence" value="ECO:0007669"/>
    <property type="project" value="InterPro"/>
</dbReference>
<evidence type="ECO:0000256" key="12">
    <source>
        <dbReference type="ARBA" id="ARBA00023136"/>
    </source>
</evidence>
<keyword evidence="15" id="KW-1185">Reference proteome</keyword>
<proteinExistence type="inferred from homology"/>
<dbReference type="GO" id="GO:0020037">
    <property type="term" value="F:heme binding"/>
    <property type="evidence" value="ECO:0007669"/>
    <property type="project" value="InterPro"/>
</dbReference>
<gene>
    <name evidence="14" type="ORF">MNOR_LOCUS13020</name>
</gene>
<dbReference type="GO" id="GO:0016705">
    <property type="term" value="F:oxidoreductase activity, acting on paired donors, with incorporation or reduction of molecular oxygen"/>
    <property type="evidence" value="ECO:0007669"/>
    <property type="project" value="InterPro"/>
</dbReference>
<evidence type="ECO:0000256" key="1">
    <source>
        <dbReference type="ARBA" id="ARBA00001971"/>
    </source>
</evidence>
<feature type="transmembrane region" description="Helical" evidence="13">
    <location>
        <begin position="12"/>
        <end position="41"/>
    </location>
</feature>
<dbReference type="Gene3D" id="1.10.630.10">
    <property type="entry name" value="Cytochrome P450"/>
    <property type="match status" value="1"/>
</dbReference>
<keyword evidence="9" id="KW-0560">Oxidoreductase</keyword>
<comment type="cofactor">
    <cofactor evidence="1">
        <name>heme</name>
        <dbReference type="ChEBI" id="CHEBI:30413"/>
    </cofactor>
</comment>
<accession>A0AAV2QLE9</accession>
<keyword evidence="11" id="KW-0503">Monooxygenase</keyword>
<dbReference type="PANTHER" id="PTHR24292:SF54">
    <property type="entry name" value="CYP9F3-RELATED"/>
    <property type="match status" value="1"/>
</dbReference>
<keyword evidence="5" id="KW-0349">Heme</keyword>
<dbReference type="InterPro" id="IPR036396">
    <property type="entry name" value="Cyt_P450_sf"/>
</dbReference>
<dbReference type="SUPFAM" id="SSF48264">
    <property type="entry name" value="Cytochrome P450"/>
    <property type="match status" value="1"/>
</dbReference>
<evidence type="ECO:0008006" key="16">
    <source>
        <dbReference type="Google" id="ProtNLM"/>
    </source>
</evidence>